<evidence type="ECO:0000256" key="2">
    <source>
        <dbReference type="ARBA" id="ARBA00022884"/>
    </source>
</evidence>
<dbReference type="Pfam" id="PF01668">
    <property type="entry name" value="SmpB"/>
    <property type="match status" value="1"/>
</dbReference>
<dbReference type="NCBIfam" id="TIGR00086">
    <property type="entry name" value="smpB"/>
    <property type="match status" value="1"/>
</dbReference>
<dbReference type="PROSITE" id="PS01317">
    <property type="entry name" value="SSRP"/>
    <property type="match status" value="1"/>
</dbReference>
<dbReference type="PANTHER" id="PTHR30308:SF2">
    <property type="entry name" value="SSRA-BINDING PROTEIN"/>
    <property type="match status" value="1"/>
</dbReference>
<gene>
    <name evidence="3" type="primary">SMPB</name>
    <name evidence="4" type="ORF">TSPGSL018_24874</name>
    <name evidence="3" type="ORF">TSPGSL018_25185</name>
    <name evidence="5" type="ORF">TSPGSL018_9045</name>
</gene>
<organism evidence="3">
    <name type="scientific">Tetraselmis sp. GSL018</name>
    <dbReference type="NCBI Taxonomy" id="582737"/>
    <lineage>
        <taxon>Eukaryota</taxon>
        <taxon>Viridiplantae</taxon>
        <taxon>Chlorophyta</taxon>
        <taxon>core chlorophytes</taxon>
        <taxon>Chlorodendrophyceae</taxon>
        <taxon>Chlorodendrales</taxon>
        <taxon>Chlorodendraceae</taxon>
        <taxon>Tetraselmis</taxon>
    </lineage>
</organism>
<protein>
    <submittedName>
        <fullName evidence="3">SsrA-binding protein</fullName>
    </submittedName>
</protein>
<evidence type="ECO:0000313" key="3">
    <source>
        <dbReference type="EMBL" id="JAC74718.1"/>
    </source>
</evidence>
<evidence type="ECO:0000313" key="4">
    <source>
        <dbReference type="EMBL" id="JAC74829.1"/>
    </source>
</evidence>
<name>A0A061RRZ2_9CHLO</name>
<sequence length="235" mass="26947">MLTAHPVCNSCWKRDSGSVSLFCKNSHINSLSSSALAQPQNLSWSARCVRNPWSEITRFNRQAFAQTKFSAPPRSLVCNSTAPVRPEKEVCKNRRAKFDYELTDKFQCGIELKGTEVKAVRAGEVTLQDAFCTVDNGEAFVRNMHIARHHSAHAYDQHEPTRARRLLLNKREILRLRGKQEQAGLSIVPVRLYFSGSWLKLEIALGRENKQHDKREAIKTRDIKKELNRITKLQY</sequence>
<dbReference type="EMBL" id="GBEZ01011026">
    <property type="protein sequence ID" value="JAC74718.1"/>
    <property type="molecule type" value="Transcribed_RNA"/>
</dbReference>
<keyword evidence="1" id="KW-0963">Cytoplasm</keyword>
<dbReference type="GO" id="GO:0005829">
    <property type="term" value="C:cytosol"/>
    <property type="evidence" value="ECO:0007669"/>
    <property type="project" value="TreeGrafter"/>
</dbReference>
<dbReference type="GO" id="GO:0003723">
    <property type="term" value="F:RNA binding"/>
    <property type="evidence" value="ECO:0007669"/>
    <property type="project" value="UniProtKB-KW"/>
</dbReference>
<dbReference type="NCBIfam" id="NF003843">
    <property type="entry name" value="PRK05422.1"/>
    <property type="match status" value="1"/>
</dbReference>
<proteinExistence type="inferred from homology"/>
<dbReference type="PANTHER" id="PTHR30308">
    <property type="entry name" value="TMRNA-BINDING COMPONENT OF TRANS-TRANSLATION TAGGING COMPLEX"/>
    <property type="match status" value="1"/>
</dbReference>
<dbReference type="EMBL" id="GBEZ01010899">
    <property type="protein sequence ID" value="JAC74829.1"/>
    <property type="molecule type" value="Transcribed_RNA"/>
</dbReference>
<dbReference type="InterPro" id="IPR020081">
    <property type="entry name" value="SsrA-bd_prot_CS"/>
</dbReference>
<dbReference type="InterPro" id="IPR000037">
    <property type="entry name" value="SsrA-bd_prot"/>
</dbReference>
<dbReference type="EMBL" id="GBEZ01004260">
    <property type="protein sequence ID" value="JAC80943.1"/>
    <property type="molecule type" value="Transcribed_RNA"/>
</dbReference>
<dbReference type="AlphaFoldDB" id="A0A061RRZ2"/>
<dbReference type="CDD" id="cd09294">
    <property type="entry name" value="SmpB"/>
    <property type="match status" value="1"/>
</dbReference>
<dbReference type="GO" id="GO:0070930">
    <property type="term" value="P:trans-translation-dependent protein tagging"/>
    <property type="evidence" value="ECO:0007669"/>
    <property type="project" value="TreeGrafter"/>
</dbReference>
<keyword evidence="2" id="KW-0694">RNA-binding</keyword>
<dbReference type="SUPFAM" id="SSF74982">
    <property type="entry name" value="Small protein B (SmpB)"/>
    <property type="match status" value="1"/>
</dbReference>
<reference evidence="3" key="1">
    <citation type="submission" date="2014-05" db="EMBL/GenBank/DDBJ databases">
        <title>The transcriptome of the halophilic microalga Tetraselmis sp. GSL018 isolated from the Great Salt Lake, Utah.</title>
        <authorList>
            <person name="Jinkerson R.E."/>
            <person name="D'Adamo S."/>
            <person name="Posewitz M.C."/>
        </authorList>
    </citation>
    <scope>NUCLEOTIDE SEQUENCE</scope>
    <source>
        <strain evidence="3">GSL018</strain>
    </source>
</reference>
<evidence type="ECO:0000256" key="1">
    <source>
        <dbReference type="ARBA" id="ARBA00022490"/>
    </source>
</evidence>
<evidence type="ECO:0000313" key="5">
    <source>
        <dbReference type="EMBL" id="JAC80943.1"/>
    </source>
</evidence>
<dbReference type="InterPro" id="IPR023620">
    <property type="entry name" value="SmpB"/>
</dbReference>
<dbReference type="Gene3D" id="2.40.280.10">
    <property type="match status" value="1"/>
</dbReference>
<accession>A0A061RRZ2</accession>
<dbReference type="HAMAP" id="MF_00023">
    <property type="entry name" value="SmpB"/>
    <property type="match status" value="1"/>
</dbReference>